<keyword evidence="1" id="KW-0472">Membrane</keyword>
<accession>A0A244CP20</accession>
<keyword evidence="1" id="KW-1133">Transmembrane helix</keyword>
<keyword evidence="1" id="KW-0812">Transmembrane</keyword>
<evidence type="ECO:0008006" key="4">
    <source>
        <dbReference type="Google" id="ProtNLM"/>
    </source>
</evidence>
<organism evidence="2 3">
    <name type="scientific">Pseudoalteromonas ulvae</name>
    <dbReference type="NCBI Taxonomy" id="107327"/>
    <lineage>
        <taxon>Bacteria</taxon>
        <taxon>Pseudomonadati</taxon>
        <taxon>Pseudomonadota</taxon>
        <taxon>Gammaproteobacteria</taxon>
        <taxon>Alteromonadales</taxon>
        <taxon>Pseudoalteromonadaceae</taxon>
        <taxon>Pseudoalteromonas</taxon>
    </lineage>
</organism>
<dbReference type="AlphaFoldDB" id="A0A244CP20"/>
<comment type="caution">
    <text evidence="2">The sequence shown here is derived from an EMBL/GenBank/DDBJ whole genome shotgun (WGS) entry which is preliminary data.</text>
</comment>
<dbReference type="Proteomes" id="UP000194841">
    <property type="component" value="Unassembled WGS sequence"/>
</dbReference>
<dbReference type="EMBL" id="MWPV01000004">
    <property type="protein sequence ID" value="OUL57367.1"/>
    <property type="molecule type" value="Genomic_DNA"/>
</dbReference>
<dbReference type="RefSeq" id="WP_086744824.1">
    <property type="nucleotide sequence ID" value="NZ_MWPV01000004.1"/>
</dbReference>
<gene>
    <name evidence="2" type="ORF">B1199_14475</name>
</gene>
<proteinExistence type="predicted"/>
<reference evidence="2 3" key="1">
    <citation type="submission" date="2017-02" db="EMBL/GenBank/DDBJ databases">
        <title>Pseudoalteromonas ulvae TC14 Genome.</title>
        <authorList>
            <person name="Molmeret M."/>
        </authorList>
    </citation>
    <scope>NUCLEOTIDE SEQUENCE [LARGE SCALE GENOMIC DNA]</scope>
    <source>
        <strain evidence="2">TC14</strain>
    </source>
</reference>
<sequence>MELELTLLGMVVVFLGLEPFVRHALQTMKKRTWRVCKVEAVTLVSSNKAMPFATAANQQMLVEYSFEQQRFSVVMNYDKHFYNSYVTQSDCHLLVDPHAPERIQMRSLKHPYVAVVFMLIGTLVISYSQLGLS</sequence>
<feature type="transmembrane region" description="Helical" evidence="1">
    <location>
        <begin position="112"/>
        <end position="130"/>
    </location>
</feature>
<keyword evidence="3" id="KW-1185">Reference proteome</keyword>
<protein>
    <recommendedName>
        <fullName evidence="4">DUF3592 domain-containing protein</fullName>
    </recommendedName>
</protein>
<feature type="transmembrane region" description="Helical" evidence="1">
    <location>
        <begin position="6"/>
        <end position="25"/>
    </location>
</feature>
<evidence type="ECO:0000313" key="2">
    <source>
        <dbReference type="EMBL" id="OUL57367.1"/>
    </source>
</evidence>
<name>A0A244CP20_PSEDV</name>
<evidence type="ECO:0000313" key="3">
    <source>
        <dbReference type="Proteomes" id="UP000194841"/>
    </source>
</evidence>
<evidence type="ECO:0000256" key="1">
    <source>
        <dbReference type="SAM" id="Phobius"/>
    </source>
</evidence>